<feature type="compositionally biased region" description="Basic residues" evidence="1">
    <location>
        <begin position="141"/>
        <end position="155"/>
    </location>
</feature>
<dbReference type="STRING" id="435830.HMPREF0045_00562"/>
<feature type="domain" description="Transposase IS204/IS1001/IS1096/IS1165 DDE" evidence="2">
    <location>
        <begin position="78"/>
        <end position="121"/>
    </location>
</feature>
<sequence length="193" mass="21891">MHENWLEERGEDFRSGIQIATVDPFQGQKERLREAFTADEAHISVDVAYLHRASARVLPPSHTHPRPTPGRSSHRAPTSLSISEIARLGRTLRKWKDALDDYFDTDGASNGSTEAINGHYRAGQTHRQRLPQPHQLPTPNPHRRRSRCLHPHSTLKSHQTVGGPYPRPHVHRRQADRPVATPRNTGCIMSRQS</sequence>
<feature type="region of interest" description="Disordered" evidence="1">
    <location>
        <begin position="124"/>
        <end position="193"/>
    </location>
</feature>
<protein>
    <recommendedName>
        <fullName evidence="2">Transposase IS204/IS1001/IS1096/IS1165 DDE domain-containing protein</fullName>
    </recommendedName>
</protein>
<dbReference type="HOGENOM" id="CLU_1406104_0_0_11"/>
<feature type="region of interest" description="Disordered" evidence="1">
    <location>
        <begin position="56"/>
        <end position="78"/>
    </location>
</feature>
<reference evidence="3 4" key="1">
    <citation type="submission" date="2011-10" db="EMBL/GenBank/DDBJ databases">
        <title>The Genome Sequence of Actinomyces graevenitzii C83.</title>
        <authorList>
            <consortium name="The Broad Institute Genome Sequencing Platform"/>
            <consortium name="The Broad Institute Genome Sequencing Center for Infectious Disease"/>
            <person name="Earl A."/>
            <person name="Ward D."/>
            <person name="Feldgarden M."/>
            <person name="Gevers D."/>
            <person name="Sibley C.D."/>
            <person name="Field T.R."/>
            <person name="Grinwis M."/>
            <person name="Eshaghurshan C.S."/>
            <person name="Surette M.G."/>
            <person name="Young S.K."/>
            <person name="Zeng Q."/>
            <person name="Gargeya S."/>
            <person name="Fitzgerald M."/>
            <person name="Haas B."/>
            <person name="Abouelleil A."/>
            <person name="Alvarado L."/>
            <person name="Arachchi H.M."/>
            <person name="Berlin A."/>
            <person name="Brown A."/>
            <person name="Chapman S.B."/>
            <person name="Chen Z."/>
            <person name="Dunbar C."/>
            <person name="Freedman E."/>
            <person name="Gearin G."/>
            <person name="Goldberg J."/>
            <person name="Griggs A."/>
            <person name="Gujja S."/>
            <person name="Heiman D."/>
            <person name="Howarth C."/>
            <person name="Larson L."/>
            <person name="Lui A."/>
            <person name="MacDonald P.J.P."/>
            <person name="Montmayeur A."/>
            <person name="Murphy C."/>
            <person name="Neiman D."/>
            <person name="Pearson M."/>
            <person name="Priest M."/>
            <person name="Roberts A."/>
            <person name="Saif S."/>
            <person name="Shea T."/>
            <person name="Shenoy N."/>
            <person name="Sisk P."/>
            <person name="Stolte C."/>
            <person name="Sykes S."/>
            <person name="Wortman J."/>
            <person name="Nusbaum C."/>
            <person name="Birren B."/>
        </authorList>
    </citation>
    <scope>NUCLEOTIDE SEQUENCE [LARGE SCALE GENOMIC DNA]</scope>
    <source>
        <strain evidence="3 4">C83</strain>
    </source>
</reference>
<dbReference type="RefSeq" id="WP_005985326.1">
    <property type="nucleotide sequence ID" value="NZ_JH470338.1"/>
</dbReference>
<dbReference type="Proteomes" id="UP000003822">
    <property type="component" value="Unassembled WGS sequence"/>
</dbReference>
<evidence type="ECO:0000313" key="4">
    <source>
        <dbReference type="Proteomes" id="UP000003822"/>
    </source>
</evidence>
<dbReference type="eggNOG" id="COG3464">
    <property type="taxonomic scope" value="Bacteria"/>
</dbReference>
<dbReference type="InterPro" id="IPR002560">
    <property type="entry name" value="Transposase_DDE"/>
</dbReference>
<gene>
    <name evidence="3" type="ORF">HMPREF0045_00562</name>
</gene>
<accession>G9PEG9</accession>
<dbReference type="AlphaFoldDB" id="G9PEG9"/>
<evidence type="ECO:0000259" key="2">
    <source>
        <dbReference type="Pfam" id="PF01610"/>
    </source>
</evidence>
<keyword evidence="4" id="KW-1185">Reference proteome</keyword>
<name>G9PEG9_9ACTO</name>
<evidence type="ECO:0000313" key="3">
    <source>
        <dbReference type="EMBL" id="EHM89149.1"/>
    </source>
</evidence>
<comment type="caution">
    <text evidence="3">The sequence shown here is derived from an EMBL/GenBank/DDBJ whole genome shotgun (WGS) entry which is preliminary data.</text>
</comment>
<organism evidence="3 4">
    <name type="scientific">Actinomyces graevenitzii C83</name>
    <dbReference type="NCBI Taxonomy" id="435830"/>
    <lineage>
        <taxon>Bacteria</taxon>
        <taxon>Bacillati</taxon>
        <taxon>Actinomycetota</taxon>
        <taxon>Actinomycetes</taxon>
        <taxon>Actinomycetales</taxon>
        <taxon>Actinomycetaceae</taxon>
        <taxon>Actinomyces</taxon>
    </lineage>
</organism>
<dbReference type="EMBL" id="ACRN01000002">
    <property type="protein sequence ID" value="EHM89149.1"/>
    <property type="molecule type" value="Genomic_DNA"/>
</dbReference>
<evidence type="ECO:0000256" key="1">
    <source>
        <dbReference type="SAM" id="MobiDB-lite"/>
    </source>
</evidence>
<dbReference type="Pfam" id="PF01610">
    <property type="entry name" value="DDE_Tnp_ISL3"/>
    <property type="match status" value="1"/>
</dbReference>
<proteinExistence type="predicted"/>